<reference evidence="2 3" key="2">
    <citation type="journal article" date="2016" name="Genome Announc.">
        <title>Draft Genome Sequences of Streptomyces scabiei S58, Streptomyces turgidiscabies T45, and Streptomyces acidiscabies a10, the Pathogens of Potato Common Scab, Isolated in Japan.</title>
        <authorList>
            <person name="Tomihama T."/>
            <person name="Nishi Y."/>
            <person name="Sakai M."/>
            <person name="Ikenaga M."/>
            <person name="Okubo T."/>
            <person name="Ikeda S."/>
        </authorList>
    </citation>
    <scope>NUCLEOTIDE SEQUENCE [LARGE SCALE GENOMIC DNA]</scope>
    <source>
        <strain evidence="2 3">S58</strain>
    </source>
</reference>
<keyword evidence="1" id="KW-1133">Transmembrane helix</keyword>
<dbReference type="EMBL" id="BCMM01000031">
    <property type="protein sequence ID" value="GAQ65518.1"/>
    <property type="molecule type" value="Genomic_DNA"/>
</dbReference>
<accession>A0A100JTQ7</accession>
<evidence type="ECO:0000313" key="3">
    <source>
        <dbReference type="Proteomes" id="UP000067448"/>
    </source>
</evidence>
<sequence>MSHPLATRPARPGGLVVTGGLIGTAAVAVALNAVVAAISHAAGASDDFQPLQLSAYAPLTVFGVLAAAAAWAIIRARSARPDRLLRTLVPAVLVVSLIPDIMVGISDSRPGTSWGAVIALMVMHVVVAAVAVPAYRRLLPLPATQD</sequence>
<gene>
    <name evidence="2" type="ORF">SsS58_05927</name>
</gene>
<dbReference type="Pfam" id="PF19545">
    <property type="entry name" value="DUF6069"/>
    <property type="match status" value="1"/>
</dbReference>
<proteinExistence type="predicted"/>
<feature type="transmembrane region" description="Helical" evidence="1">
    <location>
        <begin position="88"/>
        <end position="106"/>
    </location>
</feature>
<feature type="transmembrane region" description="Helical" evidence="1">
    <location>
        <begin position="55"/>
        <end position="76"/>
    </location>
</feature>
<dbReference type="OrthoDB" id="4336732at2"/>
<evidence type="ECO:0000256" key="1">
    <source>
        <dbReference type="SAM" id="Phobius"/>
    </source>
</evidence>
<reference evidence="3" key="3">
    <citation type="submission" date="2016-02" db="EMBL/GenBank/DDBJ databases">
        <title>Draft genome of pathogenic Streptomyces sp. in Japan.</title>
        <authorList>
            <person name="Tomihama T."/>
            <person name="Ikenaga M."/>
            <person name="Sakai M."/>
            <person name="Okubo T."/>
            <person name="Ikeda S."/>
        </authorList>
    </citation>
    <scope>NUCLEOTIDE SEQUENCE [LARGE SCALE GENOMIC DNA]</scope>
    <source>
        <strain evidence="3">S58</strain>
    </source>
</reference>
<feature type="transmembrane region" description="Helical" evidence="1">
    <location>
        <begin position="12"/>
        <end position="35"/>
    </location>
</feature>
<feature type="transmembrane region" description="Helical" evidence="1">
    <location>
        <begin position="112"/>
        <end position="135"/>
    </location>
</feature>
<dbReference type="AlphaFoldDB" id="A0A100JTQ7"/>
<evidence type="ECO:0000313" key="2">
    <source>
        <dbReference type="EMBL" id="GAQ65518.1"/>
    </source>
</evidence>
<reference evidence="3" key="1">
    <citation type="submission" date="2015-11" db="EMBL/GenBank/DDBJ databases">
        <authorList>
            <consortium name="Cross-ministerial Strategic Innovation Promotion Program (SIP) consortium"/>
            <person name="Tomihama T."/>
            <person name="Ikenaga M."/>
            <person name="Sakai M."/>
            <person name="Okubo T."/>
            <person name="Ikeda S."/>
        </authorList>
    </citation>
    <scope>NUCLEOTIDE SEQUENCE [LARGE SCALE GENOMIC DNA]</scope>
    <source>
        <strain evidence="3">S58</strain>
    </source>
</reference>
<protein>
    <submittedName>
        <fullName evidence="2">Uncharacterized protein</fullName>
    </submittedName>
</protein>
<organism evidence="2 3">
    <name type="scientific">Streptomyces scabiei</name>
    <dbReference type="NCBI Taxonomy" id="1930"/>
    <lineage>
        <taxon>Bacteria</taxon>
        <taxon>Bacillati</taxon>
        <taxon>Actinomycetota</taxon>
        <taxon>Actinomycetes</taxon>
        <taxon>Kitasatosporales</taxon>
        <taxon>Streptomycetaceae</taxon>
        <taxon>Streptomyces</taxon>
    </lineage>
</organism>
<dbReference type="RefSeq" id="WP_059082873.1">
    <property type="nucleotide sequence ID" value="NZ_BCMM01000031.1"/>
</dbReference>
<comment type="caution">
    <text evidence="2">The sequence shown here is derived from an EMBL/GenBank/DDBJ whole genome shotgun (WGS) entry which is preliminary data.</text>
</comment>
<keyword evidence="1" id="KW-0812">Transmembrane</keyword>
<dbReference type="Proteomes" id="UP000067448">
    <property type="component" value="Unassembled WGS sequence"/>
</dbReference>
<name>A0A100JTQ7_STRSC</name>
<keyword evidence="1" id="KW-0472">Membrane</keyword>
<dbReference type="InterPro" id="IPR045713">
    <property type="entry name" value="DUF6069"/>
</dbReference>